<dbReference type="GO" id="GO:0019148">
    <property type="term" value="F:D-cysteine desulfhydrase activity"/>
    <property type="evidence" value="ECO:0007669"/>
    <property type="project" value="TreeGrafter"/>
</dbReference>
<dbReference type="EMBL" id="JACGDG010000012">
    <property type="protein sequence ID" value="MBA6117146.1"/>
    <property type="molecule type" value="Genomic_DNA"/>
</dbReference>
<evidence type="ECO:0000313" key="8">
    <source>
        <dbReference type="Proteomes" id="UP000553948"/>
    </source>
</evidence>
<comment type="caution">
    <text evidence="7">The sequence shown here is derived from an EMBL/GenBank/DDBJ whole genome shotgun (WGS) entry which is preliminary data.</text>
</comment>
<dbReference type="Pfam" id="PF00291">
    <property type="entry name" value="PALP"/>
    <property type="match status" value="1"/>
</dbReference>
<dbReference type="PANTHER" id="PTHR43780:SF2">
    <property type="entry name" value="1-AMINOCYCLOPROPANE-1-CARBOXYLATE DEAMINASE-RELATED"/>
    <property type="match status" value="1"/>
</dbReference>
<feature type="domain" description="Tryptophan synthase beta chain-like PALP" evidence="6">
    <location>
        <begin position="16"/>
        <end position="285"/>
    </location>
</feature>
<comment type="similarity">
    <text evidence="2">Belongs to the ACC deaminase/D-cysteine desulfhydrase family.</text>
</comment>
<evidence type="ECO:0000256" key="1">
    <source>
        <dbReference type="ARBA" id="ARBA00001933"/>
    </source>
</evidence>
<reference evidence="7 8" key="1">
    <citation type="submission" date="2020-07" db="EMBL/GenBank/DDBJ databases">
        <title>Diversity of carbapenemase encoding genes among Pseudomonas putida group clinical isolates in a tertiary Brazilian hospital.</title>
        <authorList>
            <person name="Alberto-Lei F."/>
            <person name="Nodari C.S."/>
            <person name="Streling A.P."/>
            <person name="Paulino J.T."/>
            <person name="Bessa-Neto F.O."/>
            <person name="Cayo R."/>
            <person name="Gales A.C."/>
        </authorList>
    </citation>
    <scope>NUCLEOTIDE SEQUENCE [LARGE SCALE GENOMIC DNA]</scope>
    <source>
        <strain evidence="7 8">12464</strain>
    </source>
</reference>
<feature type="active site" description="Nucleophile" evidence="4">
    <location>
        <position position="84"/>
    </location>
</feature>
<evidence type="ECO:0000256" key="3">
    <source>
        <dbReference type="ARBA" id="ARBA00022898"/>
    </source>
</evidence>
<sequence length="288" mass="31071">MKDTQRDALDTLDKVTLIEAATPIQRLQQLELRLGIKRVNLYIKRDDHMAFAGGGNKLRKLELLLGEALAQGCDTIVTTGGLQSNHARLTAAAAARLGLNCELVLGRVVPRQDAEYEHNGNVLLDQIYGAKLHILPPGEKAGEFASRRIQLLSEQGKKPYLIPMGGSSALGALGYAKCSDEIMQYERDHGIRFEKVLLPNGSSGTHAGLAAGFVSRGRSPTIIRSYSVLVDKEQAVQQTLKLANDALALLDISGITPSEIDVDGRHRGEGYGIPTQEALEAITSLGKV</sequence>
<dbReference type="PIRSF" id="PIRSF006278">
    <property type="entry name" value="ACCD_DCysDesulf"/>
    <property type="match status" value="1"/>
</dbReference>
<dbReference type="SUPFAM" id="SSF53686">
    <property type="entry name" value="Tryptophan synthase beta subunit-like PLP-dependent enzymes"/>
    <property type="match status" value="1"/>
</dbReference>
<evidence type="ECO:0000259" key="6">
    <source>
        <dbReference type="Pfam" id="PF00291"/>
    </source>
</evidence>
<protein>
    <submittedName>
        <fullName evidence="7">Pyridoxal-phosphate dependent enzyme</fullName>
    </submittedName>
</protein>
<proteinExistence type="inferred from homology"/>
<evidence type="ECO:0000256" key="2">
    <source>
        <dbReference type="ARBA" id="ARBA00008639"/>
    </source>
</evidence>
<feature type="modified residue" description="N6-(pyridoxal phosphate)lysine" evidence="5">
    <location>
        <position position="57"/>
    </location>
</feature>
<dbReference type="Gene3D" id="3.40.50.1100">
    <property type="match status" value="2"/>
</dbReference>
<evidence type="ECO:0000256" key="5">
    <source>
        <dbReference type="PIRSR" id="PIRSR006278-2"/>
    </source>
</evidence>
<accession>A0A7W2QJW4</accession>
<dbReference type="PANTHER" id="PTHR43780">
    <property type="entry name" value="1-AMINOCYCLOPROPANE-1-CARBOXYLATE DEAMINASE-RELATED"/>
    <property type="match status" value="1"/>
</dbReference>
<dbReference type="AlphaFoldDB" id="A0A7W2QJW4"/>
<dbReference type="InterPro" id="IPR036052">
    <property type="entry name" value="TrpB-like_PALP_sf"/>
</dbReference>
<dbReference type="InterPro" id="IPR001926">
    <property type="entry name" value="TrpB-like_PALP"/>
</dbReference>
<evidence type="ECO:0000313" key="7">
    <source>
        <dbReference type="EMBL" id="MBA6117146.1"/>
    </source>
</evidence>
<comment type="cofactor">
    <cofactor evidence="1">
        <name>pyridoxal 5'-phosphate</name>
        <dbReference type="ChEBI" id="CHEBI:597326"/>
    </cofactor>
</comment>
<keyword evidence="3 5" id="KW-0663">Pyridoxal phosphate</keyword>
<gene>
    <name evidence="7" type="ORF">H4C47_15550</name>
</gene>
<dbReference type="InterPro" id="IPR027278">
    <property type="entry name" value="ACCD_DCysDesulf"/>
</dbReference>
<name>A0A7W2QJW4_PSEPU</name>
<evidence type="ECO:0000256" key="4">
    <source>
        <dbReference type="PIRSR" id="PIRSR006278-1"/>
    </source>
</evidence>
<dbReference type="Proteomes" id="UP000553948">
    <property type="component" value="Unassembled WGS sequence"/>
</dbReference>
<organism evidence="7 8">
    <name type="scientific">Pseudomonas putida</name>
    <name type="common">Arthrobacter siderocapsulatus</name>
    <dbReference type="NCBI Taxonomy" id="303"/>
    <lineage>
        <taxon>Bacteria</taxon>
        <taxon>Pseudomonadati</taxon>
        <taxon>Pseudomonadota</taxon>
        <taxon>Gammaproteobacteria</taxon>
        <taxon>Pseudomonadales</taxon>
        <taxon>Pseudomonadaceae</taxon>
        <taxon>Pseudomonas</taxon>
    </lineage>
</organism>